<dbReference type="STRING" id="6290.A0A0N4WN71"/>
<dbReference type="AlphaFoldDB" id="A0A0N4WN71"/>
<dbReference type="EMBL" id="UZAF01017949">
    <property type="protein sequence ID" value="VDO46509.1"/>
    <property type="molecule type" value="Genomic_DNA"/>
</dbReference>
<name>A0A0N4WN71_HAEPC</name>
<evidence type="ECO:0000313" key="3">
    <source>
        <dbReference type="WBParaSite" id="HPLM_0001271201-mRNA-1"/>
    </source>
</evidence>
<organism evidence="3">
    <name type="scientific">Haemonchus placei</name>
    <name type="common">Barber's pole worm</name>
    <dbReference type="NCBI Taxonomy" id="6290"/>
    <lineage>
        <taxon>Eukaryota</taxon>
        <taxon>Metazoa</taxon>
        <taxon>Ecdysozoa</taxon>
        <taxon>Nematoda</taxon>
        <taxon>Chromadorea</taxon>
        <taxon>Rhabditida</taxon>
        <taxon>Rhabditina</taxon>
        <taxon>Rhabditomorpha</taxon>
        <taxon>Strongyloidea</taxon>
        <taxon>Trichostrongylidae</taxon>
        <taxon>Haemonchus</taxon>
    </lineage>
</organism>
<dbReference type="WBParaSite" id="HPLM_0001271201-mRNA-1">
    <property type="protein sequence ID" value="HPLM_0001271201-mRNA-1"/>
    <property type="gene ID" value="HPLM_0001271201"/>
</dbReference>
<evidence type="ECO:0000313" key="2">
    <source>
        <dbReference type="Proteomes" id="UP000268014"/>
    </source>
</evidence>
<protein>
    <submittedName>
        <fullName evidence="3">Abhydrolase_3 domain-containing protein</fullName>
    </submittedName>
</protein>
<proteinExistence type="predicted"/>
<accession>A0A0N4WN71</accession>
<dbReference type="Proteomes" id="UP000268014">
    <property type="component" value="Unassembled WGS sequence"/>
</dbReference>
<dbReference type="OrthoDB" id="5864635at2759"/>
<keyword evidence="2" id="KW-1185">Reference proteome</keyword>
<gene>
    <name evidence="1" type="ORF">HPLM_LOCUS12704</name>
</gene>
<sequence>MGIERGCFHENDLESMAERPVEDSSQDGLRLFLPPTSLDGTGFCLVTTPLLLLAGLGNYGKHGINFEDTYNSCRHDLKLPTFMVTDGAGKGVHTWSAQAWLEKRSKIVEVVINLDPNFRPE</sequence>
<reference evidence="3" key="1">
    <citation type="submission" date="2017-02" db="UniProtKB">
        <authorList>
            <consortium name="WormBaseParasite"/>
        </authorList>
    </citation>
    <scope>IDENTIFICATION</scope>
</reference>
<evidence type="ECO:0000313" key="1">
    <source>
        <dbReference type="EMBL" id="VDO46509.1"/>
    </source>
</evidence>
<reference evidence="1 2" key="2">
    <citation type="submission" date="2018-11" db="EMBL/GenBank/DDBJ databases">
        <authorList>
            <consortium name="Pathogen Informatics"/>
        </authorList>
    </citation>
    <scope>NUCLEOTIDE SEQUENCE [LARGE SCALE GENOMIC DNA]</scope>
    <source>
        <strain evidence="1 2">MHpl1</strain>
    </source>
</reference>